<dbReference type="Proteomes" id="UP000325003">
    <property type="component" value="Unassembled WGS sequence"/>
</dbReference>
<dbReference type="InterPro" id="IPR003644">
    <property type="entry name" value="Calx_beta"/>
</dbReference>
<evidence type="ECO:0000256" key="2">
    <source>
        <dbReference type="ARBA" id="ARBA00022737"/>
    </source>
</evidence>
<dbReference type="GO" id="GO:0004930">
    <property type="term" value="F:G protein-coupled receptor activity"/>
    <property type="evidence" value="ECO:0007669"/>
    <property type="project" value="InterPro"/>
</dbReference>
<dbReference type="EMBL" id="VUJV01000008">
    <property type="protein sequence ID" value="KAA1415973.1"/>
    <property type="molecule type" value="Genomic_DNA"/>
</dbReference>
<name>A0A5B1L5Q3_9ACTN</name>
<evidence type="ECO:0000313" key="6">
    <source>
        <dbReference type="EMBL" id="KAA1415973.1"/>
    </source>
</evidence>
<evidence type="ECO:0000256" key="3">
    <source>
        <dbReference type="ARBA" id="ARBA00022837"/>
    </source>
</evidence>
<dbReference type="SUPFAM" id="SSF141072">
    <property type="entry name" value="CalX-like"/>
    <property type="match status" value="2"/>
</dbReference>
<dbReference type="Pfam" id="PF03160">
    <property type="entry name" value="Calx-beta"/>
    <property type="match status" value="2"/>
</dbReference>
<evidence type="ECO:0000259" key="5">
    <source>
        <dbReference type="SMART" id="SM00237"/>
    </source>
</evidence>
<dbReference type="SMART" id="SM00237">
    <property type="entry name" value="Calx_beta"/>
    <property type="match status" value="2"/>
</dbReference>
<evidence type="ECO:0000256" key="4">
    <source>
        <dbReference type="SAM" id="MobiDB-lite"/>
    </source>
</evidence>
<dbReference type="InterPro" id="IPR026919">
    <property type="entry name" value="ADGRV1"/>
</dbReference>
<accession>A0A5B1L5Q3</accession>
<dbReference type="InterPro" id="IPR038081">
    <property type="entry name" value="CalX-like_sf"/>
</dbReference>
<feature type="domain" description="Calx-beta" evidence="5">
    <location>
        <begin position="95"/>
        <end position="198"/>
    </location>
</feature>
<dbReference type="Gene3D" id="2.60.40.2030">
    <property type="match status" value="2"/>
</dbReference>
<dbReference type="GO" id="GO:0016020">
    <property type="term" value="C:membrane"/>
    <property type="evidence" value="ECO:0007669"/>
    <property type="project" value="InterPro"/>
</dbReference>
<keyword evidence="7" id="KW-1185">Reference proteome</keyword>
<dbReference type="PANTHER" id="PTHR46682:SF1">
    <property type="entry name" value="ADHESION G-PROTEIN COUPLED RECEPTOR V1"/>
    <property type="match status" value="1"/>
</dbReference>
<evidence type="ECO:0000313" key="7">
    <source>
        <dbReference type="Proteomes" id="UP000325003"/>
    </source>
</evidence>
<evidence type="ECO:0000256" key="1">
    <source>
        <dbReference type="ARBA" id="ARBA00022729"/>
    </source>
</evidence>
<feature type="region of interest" description="Disordered" evidence="4">
    <location>
        <begin position="1"/>
        <end position="52"/>
    </location>
</feature>
<sequence length="336" mass="35959">MSRERSTSRGSANRSGAAHFPTPEAWARCGSPRDFPLDPPRRARGRCGRKADRAAKQPFRFGVTMNSSRSARARLASIAAMSFAVASLTLTTSPANGDVSDASLAPPPTYTIDDVTITEGDTGNQALLFVIARTGDLAAASSVTFETSEGSAAAKRDFTAWRPKAIKFKAGQASATVKVKIKGDKVPEYEEFFYAYLSAPVDSVLTDTYAQGTILNNDPGEPPVYTMGSAQLVEGDAGQTNMLFTIHRSGDLNFAGSVKYYTLGLFGHAEAGEDFVNKKPTKVSFPAGVADKVVKVAIKGDVEVEIDEYFHVALTDPVNGDLNFFPFGYGLILNDD</sequence>
<dbReference type="AlphaFoldDB" id="A0A5B1L5Q3"/>
<keyword evidence="1" id="KW-0732">Signal</keyword>
<organism evidence="6 7">
    <name type="scientific">Nocardioides humilatus</name>
    <dbReference type="NCBI Taxonomy" id="2607660"/>
    <lineage>
        <taxon>Bacteria</taxon>
        <taxon>Bacillati</taxon>
        <taxon>Actinomycetota</taxon>
        <taxon>Actinomycetes</taxon>
        <taxon>Propionibacteriales</taxon>
        <taxon>Nocardioidaceae</taxon>
        <taxon>Nocardioides</taxon>
    </lineage>
</organism>
<feature type="domain" description="Calx-beta" evidence="5">
    <location>
        <begin position="210"/>
        <end position="315"/>
    </location>
</feature>
<keyword evidence="2" id="KW-0677">Repeat</keyword>
<reference evidence="6 7" key="1">
    <citation type="submission" date="2019-09" db="EMBL/GenBank/DDBJ databases">
        <title>Nocardioides panacisoli sp. nov., isolated from the soil of a ginseng field.</title>
        <authorList>
            <person name="Cho C."/>
        </authorList>
    </citation>
    <scope>NUCLEOTIDE SEQUENCE [LARGE SCALE GENOMIC DNA]</scope>
    <source>
        <strain evidence="6 7">BN130099</strain>
    </source>
</reference>
<comment type="caution">
    <text evidence="6">The sequence shown here is derived from an EMBL/GenBank/DDBJ whole genome shotgun (WGS) entry which is preliminary data.</text>
</comment>
<proteinExistence type="predicted"/>
<gene>
    <name evidence="6" type="ORF">F0U44_20315</name>
</gene>
<protein>
    <recommendedName>
        <fullName evidence="5">Calx-beta domain-containing protein</fullName>
    </recommendedName>
</protein>
<dbReference type="PANTHER" id="PTHR46682">
    <property type="entry name" value="ADHESION G-PROTEIN COUPLED RECEPTOR V1"/>
    <property type="match status" value="1"/>
</dbReference>
<reference evidence="6 7" key="2">
    <citation type="submission" date="2019-09" db="EMBL/GenBank/DDBJ databases">
        <authorList>
            <person name="Jin C."/>
        </authorList>
    </citation>
    <scope>NUCLEOTIDE SEQUENCE [LARGE SCALE GENOMIC DNA]</scope>
    <source>
        <strain evidence="6 7">BN130099</strain>
    </source>
</reference>
<keyword evidence="3" id="KW-0106">Calcium</keyword>